<keyword evidence="6" id="KW-0378">Hydrolase</keyword>
<proteinExistence type="predicted"/>
<name>A0A511N498_DEIC1</name>
<protein>
    <submittedName>
        <fullName evidence="6">Murein hydrolase transporter LrgB</fullName>
    </submittedName>
</protein>
<dbReference type="Pfam" id="PF04172">
    <property type="entry name" value="LrgB"/>
    <property type="match status" value="1"/>
</dbReference>
<feature type="transmembrane region" description="Helical" evidence="5">
    <location>
        <begin position="203"/>
        <end position="223"/>
    </location>
</feature>
<comment type="caution">
    <text evidence="6">The sequence shown here is derived from an EMBL/GenBank/DDBJ whole genome shotgun (WGS) entry which is preliminary data.</text>
</comment>
<reference evidence="6 7" key="1">
    <citation type="submission" date="2019-07" db="EMBL/GenBank/DDBJ databases">
        <title>Whole genome shotgun sequence of Deinococcus cellulosilyticus NBRC 106333.</title>
        <authorList>
            <person name="Hosoyama A."/>
            <person name="Uohara A."/>
            <person name="Ohji S."/>
            <person name="Ichikawa N."/>
        </authorList>
    </citation>
    <scope>NUCLEOTIDE SEQUENCE [LARGE SCALE GENOMIC DNA]</scope>
    <source>
        <strain evidence="6 7">NBRC 106333</strain>
    </source>
</reference>
<evidence type="ECO:0000256" key="2">
    <source>
        <dbReference type="ARBA" id="ARBA00022692"/>
    </source>
</evidence>
<evidence type="ECO:0000256" key="5">
    <source>
        <dbReference type="SAM" id="Phobius"/>
    </source>
</evidence>
<feature type="transmembrane region" description="Helical" evidence="5">
    <location>
        <begin position="137"/>
        <end position="159"/>
    </location>
</feature>
<evidence type="ECO:0000256" key="4">
    <source>
        <dbReference type="ARBA" id="ARBA00023136"/>
    </source>
</evidence>
<feature type="transmembrane region" description="Helical" evidence="5">
    <location>
        <begin position="87"/>
        <end position="106"/>
    </location>
</feature>
<comment type="subcellular location">
    <subcellularLocation>
        <location evidence="1">Membrane</location>
        <topology evidence="1">Multi-pass membrane protein</topology>
    </subcellularLocation>
</comment>
<dbReference type="RefSeq" id="WP_146886069.1">
    <property type="nucleotide sequence ID" value="NZ_BJXB01000014.1"/>
</dbReference>
<feature type="transmembrane region" description="Helical" evidence="5">
    <location>
        <begin position="58"/>
        <end position="75"/>
    </location>
</feature>
<dbReference type="Proteomes" id="UP000321306">
    <property type="component" value="Unassembled WGS sequence"/>
</dbReference>
<dbReference type="PANTHER" id="PTHR30249:SF0">
    <property type="entry name" value="PLASTIDAL GLYCOLATE_GLYCERATE TRANSLOCATOR 1, CHLOROPLASTIC"/>
    <property type="match status" value="1"/>
</dbReference>
<evidence type="ECO:0000313" key="7">
    <source>
        <dbReference type="Proteomes" id="UP000321306"/>
    </source>
</evidence>
<keyword evidence="7" id="KW-1185">Reference proteome</keyword>
<dbReference type="OrthoDB" id="9811701at2"/>
<dbReference type="PANTHER" id="PTHR30249">
    <property type="entry name" value="PUTATIVE SEROTONIN TRANSPORTER"/>
    <property type="match status" value="1"/>
</dbReference>
<keyword evidence="3 5" id="KW-1133">Transmembrane helix</keyword>
<evidence type="ECO:0000256" key="3">
    <source>
        <dbReference type="ARBA" id="ARBA00022989"/>
    </source>
</evidence>
<keyword evidence="2 5" id="KW-0812">Transmembrane</keyword>
<dbReference type="InterPro" id="IPR007300">
    <property type="entry name" value="CidB/LrgB"/>
</dbReference>
<gene>
    <name evidence="6" type="ORF">DC3_32900</name>
</gene>
<dbReference type="GO" id="GO:0016020">
    <property type="term" value="C:membrane"/>
    <property type="evidence" value="ECO:0007669"/>
    <property type="project" value="UniProtKB-SubCell"/>
</dbReference>
<accession>A0A511N498</accession>
<organism evidence="6 7">
    <name type="scientific">Deinococcus cellulosilyticus (strain DSM 18568 / NBRC 106333 / KACC 11606 / 5516J-15)</name>
    <dbReference type="NCBI Taxonomy" id="1223518"/>
    <lineage>
        <taxon>Bacteria</taxon>
        <taxon>Thermotogati</taxon>
        <taxon>Deinococcota</taxon>
        <taxon>Deinococci</taxon>
        <taxon>Deinococcales</taxon>
        <taxon>Deinococcaceae</taxon>
        <taxon>Deinococcus</taxon>
    </lineage>
</organism>
<dbReference type="AlphaFoldDB" id="A0A511N498"/>
<evidence type="ECO:0000256" key="1">
    <source>
        <dbReference type="ARBA" id="ARBA00004141"/>
    </source>
</evidence>
<sequence length="224" mass="23943">MTEVSLLITLIGFLLGMELQKRFPHPLVNPTLISILGVALYLGLTHVPYAQYRLHTEALQFLLGPAVVALAVPLYQQRDLLKAHLMSILLGFLTGGLTVLLVSFWLGKLLDLPPEAHLSLSTMSSTSPISLAVAQKLGFSGSLSAMVSIWTGILGALLLPPWLTRLGVRSPLLRGLTLGTLSHGIGTARMVQEGAVSTAASSLGMGLNGALTALLMPLVWHWLR</sequence>
<dbReference type="GO" id="GO:0016787">
    <property type="term" value="F:hydrolase activity"/>
    <property type="evidence" value="ECO:0007669"/>
    <property type="project" value="UniProtKB-KW"/>
</dbReference>
<dbReference type="EMBL" id="BJXB01000014">
    <property type="protein sequence ID" value="GEM47655.1"/>
    <property type="molecule type" value="Genomic_DNA"/>
</dbReference>
<feature type="transmembrane region" description="Helical" evidence="5">
    <location>
        <begin position="171"/>
        <end position="191"/>
    </location>
</feature>
<keyword evidence="4 5" id="KW-0472">Membrane</keyword>
<evidence type="ECO:0000313" key="6">
    <source>
        <dbReference type="EMBL" id="GEM47655.1"/>
    </source>
</evidence>